<keyword evidence="1" id="KW-1133">Transmembrane helix</keyword>
<reference evidence="2 3" key="1">
    <citation type="journal article" date="2021" name="Hortic Res">
        <title>Chromosome-scale assembly of the Dendrobium chrysotoxum genome enhances the understanding of orchid evolution.</title>
        <authorList>
            <person name="Zhang Y."/>
            <person name="Zhang G.Q."/>
            <person name="Zhang D."/>
            <person name="Liu X.D."/>
            <person name="Xu X.Y."/>
            <person name="Sun W.H."/>
            <person name="Yu X."/>
            <person name="Zhu X."/>
            <person name="Wang Z.W."/>
            <person name="Zhao X."/>
            <person name="Zhong W.Y."/>
            <person name="Chen H."/>
            <person name="Yin W.L."/>
            <person name="Huang T."/>
            <person name="Niu S.C."/>
            <person name="Liu Z.J."/>
        </authorList>
    </citation>
    <scope>NUCLEOTIDE SEQUENCE [LARGE SCALE GENOMIC DNA]</scope>
    <source>
        <strain evidence="2">Lindl</strain>
    </source>
</reference>
<feature type="transmembrane region" description="Helical" evidence="1">
    <location>
        <begin position="116"/>
        <end position="137"/>
    </location>
</feature>
<feature type="transmembrane region" description="Helical" evidence="1">
    <location>
        <begin position="157"/>
        <end position="173"/>
    </location>
</feature>
<comment type="caution">
    <text evidence="2">The sequence shown here is derived from an EMBL/GenBank/DDBJ whole genome shotgun (WGS) entry which is preliminary data.</text>
</comment>
<keyword evidence="1" id="KW-0812">Transmembrane</keyword>
<organism evidence="2 3">
    <name type="scientific">Dendrobium chrysotoxum</name>
    <name type="common">Orchid</name>
    <dbReference type="NCBI Taxonomy" id="161865"/>
    <lineage>
        <taxon>Eukaryota</taxon>
        <taxon>Viridiplantae</taxon>
        <taxon>Streptophyta</taxon>
        <taxon>Embryophyta</taxon>
        <taxon>Tracheophyta</taxon>
        <taxon>Spermatophyta</taxon>
        <taxon>Magnoliopsida</taxon>
        <taxon>Liliopsida</taxon>
        <taxon>Asparagales</taxon>
        <taxon>Orchidaceae</taxon>
        <taxon>Epidendroideae</taxon>
        <taxon>Malaxideae</taxon>
        <taxon>Dendrobiinae</taxon>
        <taxon>Dendrobium</taxon>
    </lineage>
</organism>
<keyword evidence="1" id="KW-0472">Membrane</keyword>
<dbReference type="EMBL" id="JAGFBR010000007">
    <property type="protein sequence ID" value="KAH0464084.1"/>
    <property type="molecule type" value="Genomic_DNA"/>
</dbReference>
<gene>
    <name evidence="2" type="ORF">IEQ34_006870</name>
</gene>
<proteinExistence type="predicted"/>
<protein>
    <submittedName>
        <fullName evidence="2">Uncharacterized protein</fullName>
    </submittedName>
</protein>
<accession>A0AAV7GRL4</accession>
<evidence type="ECO:0000313" key="3">
    <source>
        <dbReference type="Proteomes" id="UP000775213"/>
    </source>
</evidence>
<keyword evidence="3" id="KW-1185">Reference proteome</keyword>
<sequence length="177" mass="20195">MPPMIQAGAVLGAGVVGRTKRRERLQSRRNTKLSGAHVLRTLGEQGEEGLAIASFTFANLQGNNSVVLFLMTKQKSQFMCFPSLTSNFESLHPQLIAFSTARVFSRNFLVESELHILWMKILFEIVFLLLCFLGYNYSFYLSLFFHCFLTNFRIRNLLSIPAFKIIIFCITILQSNI</sequence>
<dbReference type="AlphaFoldDB" id="A0AAV7GRL4"/>
<dbReference type="Proteomes" id="UP000775213">
    <property type="component" value="Unassembled WGS sequence"/>
</dbReference>
<evidence type="ECO:0000313" key="2">
    <source>
        <dbReference type="EMBL" id="KAH0464084.1"/>
    </source>
</evidence>
<name>A0AAV7GRL4_DENCH</name>
<evidence type="ECO:0000256" key="1">
    <source>
        <dbReference type="SAM" id="Phobius"/>
    </source>
</evidence>